<reference evidence="8" key="1">
    <citation type="journal article" date="2020" name="Stud. Mycol.">
        <title>101 Dothideomycetes genomes: a test case for predicting lifestyles and emergence of pathogens.</title>
        <authorList>
            <person name="Haridas S."/>
            <person name="Albert R."/>
            <person name="Binder M."/>
            <person name="Bloem J."/>
            <person name="Labutti K."/>
            <person name="Salamov A."/>
            <person name="Andreopoulos B."/>
            <person name="Baker S."/>
            <person name="Barry K."/>
            <person name="Bills G."/>
            <person name="Bluhm B."/>
            <person name="Cannon C."/>
            <person name="Castanera R."/>
            <person name="Culley D."/>
            <person name="Daum C."/>
            <person name="Ezra D."/>
            <person name="Gonzalez J."/>
            <person name="Henrissat B."/>
            <person name="Kuo A."/>
            <person name="Liang C."/>
            <person name="Lipzen A."/>
            <person name="Lutzoni F."/>
            <person name="Magnuson J."/>
            <person name="Mondo S."/>
            <person name="Nolan M."/>
            <person name="Ohm R."/>
            <person name="Pangilinan J."/>
            <person name="Park H.-J."/>
            <person name="Ramirez L."/>
            <person name="Alfaro M."/>
            <person name="Sun H."/>
            <person name="Tritt A."/>
            <person name="Yoshinaga Y."/>
            <person name="Zwiers L.-H."/>
            <person name="Turgeon B."/>
            <person name="Goodwin S."/>
            <person name="Spatafora J."/>
            <person name="Crous P."/>
            <person name="Grigoriev I."/>
        </authorList>
    </citation>
    <scope>NUCLEOTIDE SEQUENCE</scope>
    <source>
        <strain evidence="8">CBS 675.92</strain>
    </source>
</reference>
<dbReference type="OrthoDB" id="2831558at2759"/>
<accession>A0A6A5TNC5</accession>
<sequence length="509" mass="57661">MLQRHVRFNVEELGRRAAEAIEAHTCISIEKYPDGMYNKSMLLTMDNGSQVVAKVPNPNAGMPHFTTASEAATMEFARTLLDTPIPKVLAWNSKARENSVGAEYIIMEKAPGIELERIWPQMKIEDRLAVVKTIARFQKTWTSVSFKKFGGLYYAKDLDRTALEEPLYVNEGGVEIKDERFAIGPSTGRENFDDGRAIVDFDRGPWDTLEKYHAAIGHREIAAVKYLAQLPKSPVTLCGPGTYIPTRERKLQALDCYLKLLKFILPADSSTSSPHLWHGDLHVANIFVDPSEPTKIVSLVDWQSTEIAPLYFHARQPYIIDYDGPPVNGLERPKLLENINEMGPDAKKEAQALFYNQSLCVLYNTLTHLQNPRLYAALQFQQSPNYDLLSLARNLLIDGEMTYLALAADLKSTWHELPGAKDFPYPLSFTNEEREEIESQLQGAVLGMEAMKGIQEGIGELFPEKGLVRHDQYEEALDATAQMKEQVIEEFARCEQDRKTWEKMWPFGT</sequence>
<dbReference type="SUPFAM" id="SSF56112">
    <property type="entry name" value="Protein kinase-like (PK-like)"/>
    <property type="match status" value="1"/>
</dbReference>
<dbReference type="Gene3D" id="3.90.1200.10">
    <property type="match status" value="1"/>
</dbReference>
<protein>
    <recommendedName>
        <fullName evidence="3">Altered inheritance of mitochondria protein 9, mitochondrial</fullName>
    </recommendedName>
    <alternativeName>
        <fullName evidence="6">Found in mitochondrial proteome protein 29</fullName>
    </alternativeName>
</protein>
<keyword evidence="9" id="KW-1185">Reference proteome</keyword>
<feature type="domain" description="Aminoglycoside phosphotransferase" evidence="7">
    <location>
        <begin position="29"/>
        <end position="311"/>
    </location>
</feature>
<evidence type="ECO:0000313" key="8">
    <source>
        <dbReference type="EMBL" id="KAF1953450.1"/>
    </source>
</evidence>
<gene>
    <name evidence="8" type="ORF">CC80DRAFT_518300</name>
</gene>
<evidence type="ECO:0000256" key="1">
    <source>
        <dbReference type="ARBA" id="ARBA00004173"/>
    </source>
</evidence>
<evidence type="ECO:0000256" key="4">
    <source>
        <dbReference type="ARBA" id="ARBA00022946"/>
    </source>
</evidence>
<comment type="subcellular location">
    <subcellularLocation>
        <location evidence="1">Mitochondrion</location>
    </subcellularLocation>
</comment>
<evidence type="ECO:0000313" key="9">
    <source>
        <dbReference type="Proteomes" id="UP000800035"/>
    </source>
</evidence>
<keyword evidence="4" id="KW-0809">Transit peptide</keyword>
<name>A0A6A5TNC5_9PLEO</name>
<evidence type="ECO:0000256" key="3">
    <source>
        <dbReference type="ARBA" id="ARBA00016197"/>
    </source>
</evidence>
<keyword evidence="5" id="KW-0496">Mitochondrion</keyword>
<dbReference type="InterPro" id="IPR002575">
    <property type="entry name" value="Aminoglycoside_PTrfase"/>
</dbReference>
<dbReference type="Pfam" id="PF01636">
    <property type="entry name" value="APH"/>
    <property type="match status" value="1"/>
</dbReference>
<dbReference type="InterPro" id="IPR011009">
    <property type="entry name" value="Kinase-like_dom_sf"/>
</dbReference>
<dbReference type="InterPro" id="IPR051035">
    <property type="entry name" value="Mito_inheritance_9"/>
</dbReference>
<dbReference type="Proteomes" id="UP000800035">
    <property type="component" value="Unassembled WGS sequence"/>
</dbReference>
<dbReference type="GO" id="GO:0005739">
    <property type="term" value="C:mitochondrion"/>
    <property type="evidence" value="ECO:0007669"/>
    <property type="project" value="UniProtKB-SubCell"/>
</dbReference>
<evidence type="ECO:0000256" key="5">
    <source>
        <dbReference type="ARBA" id="ARBA00023128"/>
    </source>
</evidence>
<comment type="similarity">
    <text evidence="2">Belongs to the AIM9 family.</text>
</comment>
<evidence type="ECO:0000259" key="7">
    <source>
        <dbReference type="Pfam" id="PF01636"/>
    </source>
</evidence>
<proteinExistence type="inferred from homology"/>
<evidence type="ECO:0000256" key="2">
    <source>
        <dbReference type="ARBA" id="ARBA00005543"/>
    </source>
</evidence>
<dbReference type="AlphaFoldDB" id="A0A6A5TNC5"/>
<evidence type="ECO:0000256" key="6">
    <source>
        <dbReference type="ARBA" id="ARBA00031849"/>
    </source>
</evidence>
<dbReference type="PANTHER" id="PTHR36091:SF1">
    <property type="entry name" value="ALTERED INHERITANCE OF MITOCHONDRIA PROTEIN 9, MITOCHONDRIAL"/>
    <property type="match status" value="1"/>
</dbReference>
<dbReference type="PANTHER" id="PTHR36091">
    <property type="entry name" value="ALTERED INHERITANCE OF MITOCHONDRIA PROTEIN 9, MITOCHONDRIAL"/>
    <property type="match status" value="1"/>
</dbReference>
<dbReference type="EMBL" id="ML977004">
    <property type="protein sequence ID" value="KAF1953450.1"/>
    <property type="molecule type" value="Genomic_DNA"/>
</dbReference>
<organism evidence="8 9">
    <name type="scientific">Byssothecium circinans</name>
    <dbReference type="NCBI Taxonomy" id="147558"/>
    <lineage>
        <taxon>Eukaryota</taxon>
        <taxon>Fungi</taxon>
        <taxon>Dikarya</taxon>
        <taxon>Ascomycota</taxon>
        <taxon>Pezizomycotina</taxon>
        <taxon>Dothideomycetes</taxon>
        <taxon>Pleosporomycetidae</taxon>
        <taxon>Pleosporales</taxon>
        <taxon>Massarineae</taxon>
        <taxon>Massarinaceae</taxon>
        <taxon>Byssothecium</taxon>
    </lineage>
</organism>